<sequence length="136" mass="15341">MDVMSMNAAIMATEGTHVVSIYRHKHVFLCRSNIAEDASVEERYLAYDIIIFDFGLMHRVLGTEECVANYLDGGYMRFGWCIEQTSALSIAIISLICMPKPLWLLWPGNMFEIAEVITVFVPNSVTPGCYSNHLTL</sequence>
<dbReference type="AlphaFoldDB" id="W2SPT6"/>
<dbReference type="EMBL" id="KI667198">
    <property type="protein sequence ID" value="ETN71709.1"/>
    <property type="molecule type" value="Genomic_DNA"/>
</dbReference>
<name>W2SPT6_NECAM</name>
<reference evidence="2" key="1">
    <citation type="journal article" date="2014" name="Nat. Genet.">
        <title>Genome of the human hookworm Necator americanus.</title>
        <authorList>
            <person name="Tang Y.T."/>
            <person name="Gao X."/>
            <person name="Rosa B.A."/>
            <person name="Abubucker S."/>
            <person name="Hallsworth-Pepin K."/>
            <person name="Martin J."/>
            <person name="Tyagi R."/>
            <person name="Heizer E."/>
            <person name="Zhang X."/>
            <person name="Bhonagiri-Palsikar V."/>
            <person name="Minx P."/>
            <person name="Warren W.C."/>
            <person name="Wang Q."/>
            <person name="Zhan B."/>
            <person name="Hotez P.J."/>
            <person name="Sternberg P.W."/>
            <person name="Dougall A."/>
            <person name="Gaze S.T."/>
            <person name="Mulvenna J."/>
            <person name="Sotillo J."/>
            <person name="Ranganathan S."/>
            <person name="Rabelo E.M."/>
            <person name="Wilson R.K."/>
            <person name="Felgner P.L."/>
            <person name="Bethony J."/>
            <person name="Hawdon J.M."/>
            <person name="Gasser R.B."/>
            <person name="Loukas A."/>
            <person name="Mitreva M."/>
        </authorList>
    </citation>
    <scope>NUCLEOTIDE SEQUENCE [LARGE SCALE GENOMIC DNA]</scope>
</reference>
<organism evidence="1 2">
    <name type="scientific">Necator americanus</name>
    <name type="common">Human hookworm</name>
    <dbReference type="NCBI Taxonomy" id="51031"/>
    <lineage>
        <taxon>Eukaryota</taxon>
        <taxon>Metazoa</taxon>
        <taxon>Ecdysozoa</taxon>
        <taxon>Nematoda</taxon>
        <taxon>Chromadorea</taxon>
        <taxon>Rhabditida</taxon>
        <taxon>Rhabditina</taxon>
        <taxon>Rhabditomorpha</taxon>
        <taxon>Strongyloidea</taxon>
        <taxon>Ancylostomatidae</taxon>
        <taxon>Bunostominae</taxon>
        <taxon>Necator</taxon>
    </lineage>
</organism>
<dbReference type="OrthoDB" id="5858931at2759"/>
<dbReference type="Proteomes" id="UP000053676">
    <property type="component" value="Unassembled WGS sequence"/>
</dbReference>
<evidence type="ECO:0000313" key="2">
    <source>
        <dbReference type="Proteomes" id="UP000053676"/>
    </source>
</evidence>
<keyword evidence="2" id="KW-1185">Reference proteome</keyword>
<dbReference type="PANTHER" id="PTHR40288:SF1">
    <property type="entry name" value="EXPERA DOMAIN-CONTAINING PROTEIN"/>
    <property type="match status" value="1"/>
</dbReference>
<evidence type="ECO:0000313" key="1">
    <source>
        <dbReference type="EMBL" id="ETN71709.1"/>
    </source>
</evidence>
<protein>
    <submittedName>
        <fullName evidence="1">Uncharacterized protein</fullName>
    </submittedName>
</protein>
<dbReference type="PANTHER" id="PTHR40288">
    <property type="entry name" value="PROTEIN CBG16535-RELATED"/>
    <property type="match status" value="1"/>
</dbReference>
<accession>W2SPT6</accession>
<proteinExistence type="predicted"/>
<dbReference type="KEGG" id="nai:NECAME_14135"/>
<gene>
    <name evidence="1" type="ORF">NECAME_14135</name>
</gene>